<evidence type="ECO:0000259" key="1">
    <source>
        <dbReference type="PROSITE" id="PS50206"/>
    </source>
</evidence>
<dbReference type="Pfam" id="PF00581">
    <property type="entry name" value="Rhodanese"/>
    <property type="match status" value="1"/>
</dbReference>
<dbReference type="SMART" id="SM00450">
    <property type="entry name" value="RHOD"/>
    <property type="match status" value="1"/>
</dbReference>
<comment type="caution">
    <text evidence="2">The sequence shown here is derived from an EMBL/GenBank/DDBJ whole genome shotgun (WGS) entry which is preliminary data.</text>
</comment>
<dbReference type="SUPFAM" id="SSF52821">
    <property type="entry name" value="Rhodanese/Cell cycle control phosphatase"/>
    <property type="match status" value="1"/>
</dbReference>
<evidence type="ECO:0000313" key="2">
    <source>
        <dbReference type="EMBL" id="MBD1371654.1"/>
    </source>
</evidence>
<dbReference type="CDD" id="cd00158">
    <property type="entry name" value="RHOD"/>
    <property type="match status" value="1"/>
</dbReference>
<sequence>MKHISAALFAQKYIENDWGHTDSYILDVREEKEWEILHLPGSLLIPLQTLPERLHELKQDSTLYVLCAHGVRSVHAAHFLQSQGYSEIIHVDEGIFAVSAYIERLK</sequence>
<protein>
    <submittedName>
        <fullName evidence="2">Rhodanese-like domain-containing protein</fullName>
    </submittedName>
</protein>
<dbReference type="PANTHER" id="PTHR43031">
    <property type="entry name" value="FAD-DEPENDENT OXIDOREDUCTASE"/>
    <property type="match status" value="1"/>
</dbReference>
<dbReference type="InterPro" id="IPR001763">
    <property type="entry name" value="Rhodanese-like_dom"/>
</dbReference>
<feature type="domain" description="Rhodanese" evidence="1">
    <location>
        <begin position="19"/>
        <end position="103"/>
    </location>
</feature>
<dbReference type="AlphaFoldDB" id="A0A926RTW3"/>
<dbReference type="Gene3D" id="3.40.250.10">
    <property type="entry name" value="Rhodanese-like domain"/>
    <property type="match status" value="1"/>
</dbReference>
<evidence type="ECO:0000313" key="3">
    <source>
        <dbReference type="Proteomes" id="UP000661691"/>
    </source>
</evidence>
<dbReference type="InterPro" id="IPR050229">
    <property type="entry name" value="GlpE_sulfurtransferase"/>
</dbReference>
<dbReference type="Proteomes" id="UP000661691">
    <property type="component" value="Unassembled WGS sequence"/>
</dbReference>
<keyword evidence="3" id="KW-1185">Reference proteome</keyword>
<dbReference type="EMBL" id="JACXAH010000005">
    <property type="protein sequence ID" value="MBD1371654.1"/>
    <property type="molecule type" value="Genomic_DNA"/>
</dbReference>
<dbReference type="PROSITE" id="PS50206">
    <property type="entry name" value="RHODANESE_3"/>
    <property type="match status" value="1"/>
</dbReference>
<proteinExistence type="predicted"/>
<gene>
    <name evidence="2" type="ORF">IC620_04690</name>
</gene>
<reference evidence="2" key="1">
    <citation type="submission" date="2020-09" db="EMBL/GenBank/DDBJ databases">
        <title>A novel bacterium of genus Hazenella, isolated from South China Sea.</title>
        <authorList>
            <person name="Huang H."/>
            <person name="Mo K."/>
            <person name="Hu Y."/>
        </authorList>
    </citation>
    <scope>NUCLEOTIDE SEQUENCE</scope>
    <source>
        <strain evidence="2">IB182357</strain>
    </source>
</reference>
<dbReference type="PANTHER" id="PTHR43031:SF17">
    <property type="entry name" value="SULFURTRANSFERASE YTWF-RELATED"/>
    <property type="match status" value="1"/>
</dbReference>
<dbReference type="RefSeq" id="WP_191138303.1">
    <property type="nucleotide sequence ID" value="NZ_JACXAG020000001.1"/>
</dbReference>
<organism evidence="2 3">
    <name type="scientific">Polycladospora coralii</name>
    <dbReference type="NCBI Taxonomy" id="2771432"/>
    <lineage>
        <taxon>Bacteria</taxon>
        <taxon>Bacillati</taxon>
        <taxon>Bacillota</taxon>
        <taxon>Bacilli</taxon>
        <taxon>Bacillales</taxon>
        <taxon>Thermoactinomycetaceae</taxon>
        <taxon>Polycladospora</taxon>
    </lineage>
</organism>
<dbReference type="InterPro" id="IPR036873">
    <property type="entry name" value="Rhodanese-like_dom_sf"/>
</dbReference>
<accession>A0A926RTW3</accession>
<name>A0A926RTW3_9BACL</name>